<feature type="region of interest" description="Disordered" evidence="2">
    <location>
        <begin position="443"/>
        <end position="484"/>
    </location>
</feature>
<evidence type="ECO:0000256" key="1">
    <source>
        <dbReference type="SAM" id="Coils"/>
    </source>
</evidence>
<keyword evidence="1" id="KW-0175">Coiled coil</keyword>
<name>A0A8J2ZBC8_9PROT</name>
<reference evidence="3 4" key="1">
    <citation type="journal article" date="2014" name="Int. J. Syst. Evol. Microbiol.">
        <title>Complete genome sequence of Corynebacterium casei LMG S-19264T (=DSM 44701T), isolated from a smear-ripened cheese.</title>
        <authorList>
            <consortium name="US DOE Joint Genome Institute (JGI-PGF)"/>
            <person name="Walter F."/>
            <person name="Albersmeier A."/>
            <person name="Kalinowski J."/>
            <person name="Ruckert C."/>
        </authorList>
    </citation>
    <scope>NUCLEOTIDE SEQUENCE [LARGE SCALE GENOMIC DNA]</scope>
    <source>
        <strain evidence="3 4">CGMCC 1.16330</strain>
    </source>
</reference>
<sequence length="484" mass="52589">MDWRGSAIRGGGRRGADRGDGAFTGGDLMQGVDERLARAEREARAVQEEADSLAARRDALRGEEAEALRELARMRLDALRRGADGGVVLERLDEAGRRARALIERGTQARTAFEAELAERQAALLAANAARDRAAARLDEAEAAAERALEETRARLAAADPEWRRRRDAAIEAAQVARHADRKAAFARRDREEKGRPYEADPLFLYLWRRGYGTPAYRAGPIARLLDGWVARVARYESARRSYALLTELPERLAEHAARMRDAAEAAAADLAEYERAAAAGAATVPEALRQALERAEDAVEAAHAALEETERRRAALTAGEDAATRGAVAALEAALAHASVRELREAAARTPTPQDDAVVARMERAAAERAEVERRLGERRTEAEAARRRVEELLAIRQEMRRRGYAQDRWSFGDGALVGMLLSELLRGALSRDGFWDRMDQHRIPQGGGASPGGTGGGSFGGRGGFRTGGTIRGGGFRTGGSF</sequence>
<keyword evidence="4" id="KW-1185">Reference proteome</keyword>
<dbReference type="Proteomes" id="UP000597507">
    <property type="component" value="Unassembled WGS sequence"/>
</dbReference>
<protein>
    <submittedName>
        <fullName evidence="3">Uncharacterized protein</fullName>
    </submittedName>
</protein>
<evidence type="ECO:0000313" key="3">
    <source>
        <dbReference type="EMBL" id="GGG31134.1"/>
    </source>
</evidence>
<evidence type="ECO:0000313" key="4">
    <source>
        <dbReference type="Proteomes" id="UP000597507"/>
    </source>
</evidence>
<comment type="caution">
    <text evidence="3">The sequence shown here is derived from an EMBL/GenBank/DDBJ whole genome shotgun (WGS) entry which is preliminary data.</text>
</comment>
<feature type="coiled-coil region" evidence="1">
    <location>
        <begin position="29"/>
        <end position="63"/>
    </location>
</feature>
<feature type="coiled-coil region" evidence="1">
    <location>
        <begin position="124"/>
        <end position="155"/>
    </location>
</feature>
<dbReference type="EMBL" id="BMKS01000004">
    <property type="protein sequence ID" value="GGG31134.1"/>
    <property type="molecule type" value="Genomic_DNA"/>
</dbReference>
<accession>A0A8J2ZBC8</accession>
<organism evidence="3 4">
    <name type="scientific">Caldovatus sediminis</name>
    <dbReference type="NCBI Taxonomy" id="2041189"/>
    <lineage>
        <taxon>Bacteria</taxon>
        <taxon>Pseudomonadati</taxon>
        <taxon>Pseudomonadota</taxon>
        <taxon>Alphaproteobacteria</taxon>
        <taxon>Acetobacterales</taxon>
        <taxon>Roseomonadaceae</taxon>
        <taxon>Caldovatus</taxon>
    </lineage>
</organism>
<dbReference type="AlphaFoldDB" id="A0A8J2ZBC8"/>
<feature type="compositionally biased region" description="Gly residues" evidence="2">
    <location>
        <begin position="447"/>
        <end position="484"/>
    </location>
</feature>
<feature type="coiled-coil region" evidence="1">
    <location>
        <begin position="257"/>
        <end position="313"/>
    </location>
</feature>
<evidence type="ECO:0000256" key="2">
    <source>
        <dbReference type="SAM" id="MobiDB-lite"/>
    </source>
</evidence>
<proteinExistence type="predicted"/>
<feature type="region of interest" description="Disordered" evidence="2">
    <location>
        <begin position="1"/>
        <end position="27"/>
    </location>
</feature>
<feature type="coiled-coil region" evidence="1">
    <location>
        <begin position="363"/>
        <end position="404"/>
    </location>
</feature>
<gene>
    <name evidence="3" type="ORF">GCM10010964_18850</name>
</gene>